<evidence type="ECO:0000259" key="3">
    <source>
        <dbReference type="PROSITE" id="PS50041"/>
    </source>
</evidence>
<keyword evidence="4" id="KW-1185">Reference proteome</keyword>
<dbReference type="InterPro" id="IPR050111">
    <property type="entry name" value="C-type_lectin/snaclec_domain"/>
</dbReference>
<dbReference type="AlphaFoldDB" id="A0A8B8C139"/>
<evidence type="ECO:0000313" key="5">
    <source>
        <dbReference type="RefSeq" id="XP_022309373.1"/>
    </source>
</evidence>
<dbReference type="PANTHER" id="PTHR22803">
    <property type="entry name" value="MANNOSE, PHOSPHOLIPASE, LECTIN RECEPTOR RELATED"/>
    <property type="match status" value="1"/>
</dbReference>
<evidence type="ECO:0000256" key="2">
    <source>
        <dbReference type="SAM" id="SignalP"/>
    </source>
</evidence>
<name>A0A8B8C139_CRAVI</name>
<dbReference type="RefSeq" id="XP_022309373.1">
    <property type="nucleotide sequence ID" value="XM_022453665.1"/>
</dbReference>
<keyword evidence="2" id="KW-0732">Signal</keyword>
<proteinExistence type="predicted"/>
<organism evidence="4 5">
    <name type="scientific">Crassostrea virginica</name>
    <name type="common">Eastern oyster</name>
    <dbReference type="NCBI Taxonomy" id="6565"/>
    <lineage>
        <taxon>Eukaryota</taxon>
        <taxon>Metazoa</taxon>
        <taxon>Spiralia</taxon>
        <taxon>Lophotrochozoa</taxon>
        <taxon>Mollusca</taxon>
        <taxon>Bivalvia</taxon>
        <taxon>Autobranchia</taxon>
        <taxon>Pteriomorphia</taxon>
        <taxon>Ostreida</taxon>
        <taxon>Ostreoidea</taxon>
        <taxon>Ostreidae</taxon>
        <taxon>Crassostrea</taxon>
    </lineage>
</organism>
<evidence type="ECO:0000313" key="4">
    <source>
        <dbReference type="Proteomes" id="UP000694844"/>
    </source>
</evidence>
<feature type="domain" description="C-type lectin" evidence="3">
    <location>
        <begin position="28"/>
        <end position="144"/>
    </location>
</feature>
<dbReference type="InterPro" id="IPR001304">
    <property type="entry name" value="C-type_lectin-like"/>
</dbReference>
<accession>A0A8B8C139</accession>
<dbReference type="Pfam" id="PF00059">
    <property type="entry name" value="Lectin_C"/>
    <property type="match status" value="1"/>
</dbReference>
<dbReference type="InterPro" id="IPR016187">
    <property type="entry name" value="CTDL_fold"/>
</dbReference>
<dbReference type="GeneID" id="111115082"/>
<evidence type="ECO:0000256" key="1">
    <source>
        <dbReference type="ARBA" id="ARBA00023157"/>
    </source>
</evidence>
<dbReference type="CDD" id="cd00037">
    <property type="entry name" value="CLECT"/>
    <property type="match status" value="1"/>
</dbReference>
<dbReference type="PROSITE" id="PS50041">
    <property type="entry name" value="C_TYPE_LECTIN_2"/>
    <property type="match status" value="1"/>
</dbReference>
<dbReference type="OrthoDB" id="441660at2759"/>
<dbReference type="Proteomes" id="UP000694844">
    <property type="component" value="Chromosome 9"/>
</dbReference>
<feature type="signal peptide" evidence="2">
    <location>
        <begin position="1"/>
        <end position="17"/>
    </location>
</feature>
<feature type="chain" id="PRO_5034528784" evidence="2">
    <location>
        <begin position="18"/>
        <end position="151"/>
    </location>
</feature>
<sequence length="151" mass="17214">MMFFMVFVVGLAGLVNMSRVCDSGWMAFNNNCYRFSTTTAPFKGALSNCINIGSNLIEFSGKMEENWLLLQSEIRGYKNIWIGLTDILVANRYVLASTGVQPPYSNWARGQPQRGNKEHCASVYVPQMKWHDYPCGTRMYYICKKPANHYA</sequence>
<dbReference type="InterPro" id="IPR016186">
    <property type="entry name" value="C-type_lectin-like/link_sf"/>
</dbReference>
<dbReference type="SMART" id="SM00034">
    <property type="entry name" value="CLECT"/>
    <property type="match status" value="1"/>
</dbReference>
<dbReference type="Gene3D" id="3.10.100.10">
    <property type="entry name" value="Mannose-Binding Protein A, subunit A"/>
    <property type="match status" value="1"/>
</dbReference>
<keyword evidence="1" id="KW-1015">Disulfide bond</keyword>
<reference evidence="5" key="1">
    <citation type="submission" date="2025-08" db="UniProtKB">
        <authorList>
            <consortium name="RefSeq"/>
        </authorList>
    </citation>
    <scope>IDENTIFICATION</scope>
    <source>
        <tissue evidence="5">Whole sample</tissue>
    </source>
</reference>
<gene>
    <name evidence="5" type="primary">LOC111115082</name>
</gene>
<dbReference type="SUPFAM" id="SSF56436">
    <property type="entry name" value="C-type lectin-like"/>
    <property type="match status" value="1"/>
</dbReference>
<dbReference type="PROSITE" id="PS00615">
    <property type="entry name" value="C_TYPE_LECTIN_1"/>
    <property type="match status" value="1"/>
</dbReference>
<protein>
    <submittedName>
        <fullName evidence="5">Perlucin-like protein isoform X2</fullName>
    </submittedName>
</protein>
<dbReference type="InterPro" id="IPR018378">
    <property type="entry name" value="C-type_lectin_CS"/>
</dbReference>